<dbReference type="PANTHER" id="PTHR24421:SF10">
    <property type="entry name" value="NITRATE_NITRITE SENSOR PROTEIN NARQ"/>
    <property type="match status" value="1"/>
</dbReference>
<feature type="domain" description="Histidine kinase/HSP90-like ATPase" evidence="10">
    <location>
        <begin position="276"/>
        <end position="368"/>
    </location>
</feature>
<dbReference type="Pfam" id="PF07730">
    <property type="entry name" value="HisKA_3"/>
    <property type="match status" value="1"/>
</dbReference>
<gene>
    <name evidence="11" type="ORF">SAMN05443668_109313</name>
</gene>
<evidence type="ECO:0000256" key="8">
    <source>
        <dbReference type="ARBA" id="ARBA00023012"/>
    </source>
</evidence>
<keyword evidence="9" id="KW-0472">Membrane</keyword>
<dbReference type="OrthoDB" id="227596at2"/>
<evidence type="ECO:0000256" key="3">
    <source>
        <dbReference type="ARBA" id="ARBA00022553"/>
    </source>
</evidence>
<evidence type="ECO:0000313" key="12">
    <source>
        <dbReference type="Proteomes" id="UP000184440"/>
    </source>
</evidence>
<sequence length="372" mass="39247">MRRVVLIDITLGVLTATAVAIAIAADLGDHRRPGVLAYGIAVALGVVLLVRRRFPRLVLLVSAFLLIAYYVRDYPPIGLPVPIGAALFSAAEAGRTGWAATVTAALLGISTVARLIDDEDAAYLFGYELLVTATAMAATIALGDGLRSRRLLRAEQRERSQREREAHERQLAGAIQAERLEVARDVHDAVGHTLTVVSLHTDVALEAVDEDPAAARRALEHVRTACDAASAELRRTLGLIRIADAPGLRALPALATDLGPGITLDVPDDLGPLPPVVDAAVFRIVQEAVTNARRHAGAVPVTVRLRPVGDEVEVEVRDEGPPTNGTPDGAGLGLVGLTERVALLGGRTEIGPHPGGGYRVWAMIPTTAVAPR</sequence>
<evidence type="ECO:0000256" key="6">
    <source>
        <dbReference type="ARBA" id="ARBA00022777"/>
    </source>
</evidence>
<keyword evidence="7" id="KW-0067">ATP-binding</keyword>
<evidence type="ECO:0000256" key="2">
    <source>
        <dbReference type="ARBA" id="ARBA00012438"/>
    </source>
</evidence>
<dbReference type="PANTHER" id="PTHR24421">
    <property type="entry name" value="NITRATE/NITRITE SENSOR PROTEIN NARX-RELATED"/>
    <property type="match status" value="1"/>
</dbReference>
<evidence type="ECO:0000313" key="11">
    <source>
        <dbReference type="EMBL" id="SHN43715.1"/>
    </source>
</evidence>
<dbReference type="Gene3D" id="1.20.5.1930">
    <property type="match status" value="1"/>
</dbReference>
<keyword evidence="8" id="KW-0902">Two-component regulatory system</keyword>
<dbReference type="SUPFAM" id="SSF55874">
    <property type="entry name" value="ATPase domain of HSP90 chaperone/DNA topoisomerase II/histidine kinase"/>
    <property type="match status" value="1"/>
</dbReference>
<comment type="catalytic activity">
    <reaction evidence="1">
        <text>ATP + protein L-histidine = ADP + protein N-phospho-L-histidine.</text>
        <dbReference type="EC" id="2.7.13.3"/>
    </reaction>
</comment>
<dbReference type="GO" id="GO:0046983">
    <property type="term" value="F:protein dimerization activity"/>
    <property type="evidence" value="ECO:0007669"/>
    <property type="project" value="InterPro"/>
</dbReference>
<evidence type="ECO:0000256" key="7">
    <source>
        <dbReference type="ARBA" id="ARBA00022840"/>
    </source>
</evidence>
<reference evidence="11 12" key="1">
    <citation type="submission" date="2016-11" db="EMBL/GenBank/DDBJ databases">
        <authorList>
            <person name="Jaros S."/>
            <person name="Januszkiewicz K."/>
            <person name="Wedrychowicz H."/>
        </authorList>
    </citation>
    <scope>NUCLEOTIDE SEQUENCE [LARGE SCALE GENOMIC DNA]</scope>
    <source>
        <strain evidence="11 12">DSM 46144</strain>
    </source>
</reference>
<feature type="transmembrane region" description="Helical" evidence="9">
    <location>
        <begin position="34"/>
        <end position="50"/>
    </location>
</feature>
<protein>
    <recommendedName>
        <fullName evidence="2">histidine kinase</fullName>
        <ecNumber evidence="2">2.7.13.3</ecNumber>
    </recommendedName>
</protein>
<dbReference type="Pfam" id="PF02518">
    <property type="entry name" value="HATPase_c"/>
    <property type="match status" value="1"/>
</dbReference>
<name>A0A1M7RBM3_9ACTN</name>
<keyword evidence="4" id="KW-0808">Transferase</keyword>
<keyword evidence="9" id="KW-1133">Transmembrane helix</keyword>
<evidence type="ECO:0000256" key="1">
    <source>
        <dbReference type="ARBA" id="ARBA00000085"/>
    </source>
</evidence>
<accession>A0A1M7RBM3</accession>
<dbReference type="InterPro" id="IPR003594">
    <property type="entry name" value="HATPase_dom"/>
</dbReference>
<dbReference type="EC" id="2.7.13.3" evidence="2"/>
<dbReference type="GO" id="GO:0005524">
    <property type="term" value="F:ATP binding"/>
    <property type="evidence" value="ECO:0007669"/>
    <property type="project" value="UniProtKB-KW"/>
</dbReference>
<keyword evidence="3" id="KW-0597">Phosphoprotein</keyword>
<dbReference type="InterPro" id="IPR036890">
    <property type="entry name" value="HATPase_C_sf"/>
</dbReference>
<keyword evidence="9" id="KW-0812">Transmembrane</keyword>
<dbReference type="SMART" id="SM00387">
    <property type="entry name" value="HATPase_c"/>
    <property type="match status" value="1"/>
</dbReference>
<dbReference type="EMBL" id="FRCS01000009">
    <property type="protein sequence ID" value="SHN43715.1"/>
    <property type="molecule type" value="Genomic_DNA"/>
</dbReference>
<evidence type="ECO:0000259" key="10">
    <source>
        <dbReference type="SMART" id="SM00387"/>
    </source>
</evidence>
<evidence type="ECO:0000256" key="5">
    <source>
        <dbReference type="ARBA" id="ARBA00022741"/>
    </source>
</evidence>
<proteinExistence type="predicted"/>
<dbReference type="RefSeq" id="WP_073260920.1">
    <property type="nucleotide sequence ID" value="NZ_FRCS01000009.1"/>
</dbReference>
<dbReference type="InterPro" id="IPR050482">
    <property type="entry name" value="Sensor_HK_TwoCompSys"/>
</dbReference>
<dbReference type="Gene3D" id="3.30.565.10">
    <property type="entry name" value="Histidine kinase-like ATPase, C-terminal domain"/>
    <property type="match status" value="1"/>
</dbReference>
<dbReference type="AlphaFoldDB" id="A0A1M7RBM3"/>
<feature type="transmembrane region" description="Helical" evidence="9">
    <location>
        <begin position="121"/>
        <end position="143"/>
    </location>
</feature>
<dbReference type="CDD" id="cd16917">
    <property type="entry name" value="HATPase_UhpB-NarQ-NarX-like"/>
    <property type="match status" value="1"/>
</dbReference>
<feature type="transmembrane region" description="Helical" evidence="9">
    <location>
        <begin position="57"/>
        <end position="72"/>
    </location>
</feature>
<dbReference type="GO" id="GO:0000155">
    <property type="term" value="F:phosphorelay sensor kinase activity"/>
    <property type="evidence" value="ECO:0007669"/>
    <property type="project" value="InterPro"/>
</dbReference>
<keyword evidence="5" id="KW-0547">Nucleotide-binding</keyword>
<evidence type="ECO:0000256" key="9">
    <source>
        <dbReference type="SAM" id="Phobius"/>
    </source>
</evidence>
<evidence type="ECO:0000256" key="4">
    <source>
        <dbReference type="ARBA" id="ARBA00022679"/>
    </source>
</evidence>
<organism evidence="11 12">
    <name type="scientific">Cryptosporangium aurantiacum</name>
    <dbReference type="NCBI Taxonomy" id="134849"/>
    <lineage>
        <taxon>Bacteria</taxon>
        <taxon>Bacillati</taxon>
        <taxon>Actinomycetota</taxon>
        <taxon>Actinomycetes</taxon>
        <taxon>Cryptosporangiales</taxon>
        <taxon>Cryptosporangiaceae</taxon>
        <taxon>Cryptosporangium</taxon>
    </lineage>
</organism>
<dbReference type="GO" id="GO:0016020">
    <property type="term" value="C:membrane"/>
    <property type="evidence" value="ECO:0007669"/>
    <property type="project" value="InterPro"/>
</dbReference>
<dbReference type="Proteomes" id="UP000184440">
    <property type="component" value="Unassembled WGS sequence"/>
</dbReference>
<dbReference type="STRING" id="134849.SAMN05443668_109313"/>
<dbReference type="InterPro" id="IPR011712">
    <property type="entry name" value="Sig_transdc_His_kin_sub3_dim/P"/>
</dbReference>
<keyword evidence="12" id="KW-1185">Reference proteome</keyword>
<keyword evidence="6 11" id="KW-0418">Kinase</keyword>